<dbReference type="AlphaFoldDB" id="R7S258"/>
<accession>R7S258</accession>
<gene>
    <name evidence="2" type="ORF">PUNSTDRAFT_138530</name>
</gene>
<feature type="region of interest" description="Disordered" evidence="1">
    <location>
        <begin position="1"/>
        <end position="148"/>
    </location>
</feature>
<sequence length="190" mass="19217">MAARARDWANGGGGGAEAGGGRTGTSSARAGCDGGRGGERYAERDRIGGSHSGMGRRQGGGSGSERDRIGGSRSGPGKQQGRSWGRRDGHSESSGRGATAGAGENATPSATTLAARTRGWADGRGGSCTERDRVGGSPSDRGSGWKLRTAERALQVSRRDATAGTCTTCALASAALGALLPARWAENWLR</sequence>
<dbReference type="KEGG" id="psq:PUNSTDRAFT_138530"/>
<dbReference type="HOGENOM" id="CLU_1428661_0_0_1"/>
<feature type="compositionally biased region" description="Basic and acidic residues" evidence="1">
    <location>
        <begin position="36"/>
        <end position="48"/>
    </location>
</feature>
<feature type="compositionally biased region" description="Gly residues" evidence="1">
    <location>
        <begin position="50"/>
        <end position="63"/>
    </location>
</feature>
<organism evidence="2 3">
    <name type="scientific">Punctularia strigosozonata (strain HHB-11173)</name>
    <name type="common">White-rot fungus</name>
    <dbReference type="NCBI Taxonomy" id="741275"/>
    <lineage>
        <taxon>Eukaryota</taxon>
        <taxon>Fungi</taxon>
        <taxon>Dikarya</taxon>
        <taxon>Basidiomycota</taxon>
        <taxon>Agaricomycotina</taxon>
        <taxon>Agaricomycetes</taxon>
        <taxon>Corticiales</taxon>
        <taxon>Punctulariaceae</taxon>
        <taxon>Punctularia</taxon>
    </lineage>
</organism>
<evidence type="ECO:0000256" key="1">
    <source>
        <dbReference type="SAM" id="MobiDB-lite"/>
    </source>
</evidence>
<evidence type="ECO:0000313" key="3">
    <source>
        <dbReference type="Proteomes" id="UP000054196"/>
    </source>
</evidence>
<reference evidence="3" key="1">
    <citation type="journal article" date="2012" name="Science">
        <title>The Paleozoic origin of enzymatic lignin decomposition reconstructed from 31 fungal genomes.</title>
        <authorList>
            <person name="Floudas D."/>
            <person name="Binder M."/>
            <person name="Riley R."/>
            <person name="Barry K."/>
            <person name="Blanchette R.A."/>
            <person name="Henrissat B."/>
            <person name="Martinez A.T."/>
            <person name="Otillar R."/>
            <person name="Spatafora J.W."/>
            <person name="Yadav J.S."/>
            <person name="Aerts A."/>
            <person name="Benoit I."/>
            <person name="Boyd A."/>
            <person name="Carlson A."/>
            <person name="Copeland A."/>
            <person name="Coutinho P.M."/>
            <person name="de Vries R.P."/>
            <person name="Ferreira P."/>
            <person name="Findley K."/>
            <person name="Foster B."/>
            <person name="Gaskell J."/>
            <person name="Glotzer D."/>
            <person name="Gorecki P."/>
            <person name="Heitman J."/>
            <person name="Hesse C."/>
            <person name="Hori C."/>
            <person name="Igarashi K."/>
            <person name="Jurgens J.A."/>
            <person name="Kallen N."/>
            <person name="Kersten P."/>
            <person name="Kohler A."/>
            <person name="Kuees U."/>
            <person name="Kumar T.K.A."/>
            <person name="Kuo A."/>
            <person name="LaButti K."/>
            <person name="Larrondo L.F."/>
            <person name="Lindquist E."/>
            <person name="Ling A."/>
            <person name="Lombard V."/>
            <person name="Lucas S."/>
            <person name="Lundell T."/>
            <person name="Martin R."/>
            <person name="McLaughlin D.J."/>
            <person name="Morgenstern I."/>
            <person name="Morin E."/>
            <person name="Murat C."/>
            <person name="Nagy L.G."/>
            <person name="Nolan M."/>
            <person name="Ohm R.A."/>
            <person name="Patyshakuliyeva A."/>
            <person name="Rokas A."/>
            <person name="Ruiz-Duenas F.J."/>
            <person name="Sabat G."/>
            <person name="Salamov A."/>
            <person name="Samejima M."/>
            <person name="Schmutz J."/>
            <person name="Slot J.C."/>
            <person name="St John F."/>
            <person name="Stenlid J."/>
            <person name="Sun H."/>
            <person name="Sun S."/>
            <person name="Syed K."/>
            <person name="Tsang A."/>
            <person name="Wiebenga A."/>
            <person name="Young D."/>
            <person name="Pisabarro A."/>
            <person name="Eastwood D.C."/>
            <person name="Martin F."/>
            <person name="Cullen D."/>
            <person name="Grigoriev I.V."/>
            <person name="Hibbett D.S."/>
        </authorList>
    </citation>
    <scope>NUCLEOTIDE SEQUENCE [LARGE SCALE GENOMIC DNA]</scope>
    <source>
        <strain evidence="3">HHB-11173 SS5</strain>
    </source>
</reference>
<protein>
    <submittedName>
        <fullName evidence="2">Uncharacterized protein</fullName>
    </submittedName>
</protein>
<dbReference type="Proteomes" id="UP000054196">
    <property type="component" value="Unassembled WGS sequence"/>
</dbReference>
<name>R7S258_PUNST</name>
<feature type="compositionally biased region" description="Gly residues" evidence="1">
    <location>
        <begin position="10"/>
        <end position="23"/>
    </location>
</feature>
<dbReference type="GeneID" id="18880101"/>
<dbReference type="EMBL" id="JH687554">
    <property type="protein sequence ID" value="EIN04490.1"/>
    <property type="molecule type" value="Genomic_DNA"/>
</dbReference>
<proteinExistence type="predicted"/>
<evidence type="ECO:0000313" key="2">
    <source>
        <dbReference type="EMBL" id="EIN04490.1"/>
    </source>
</evidence>
<dbReference type="RefSeq" id="XP_007388285.1">
    <property type="nucleotide sequence ID" value="XM_007388223.1"/>
</dbReference>
<keyword evidence="3" id="KW-1185">Reference proteome</keyword>